<reference evidence="1 2" key="1">
    <citation type="submission" date="2020-10" db="EMBL/GenBank/DDBJ databases">
        <title>Bacillus sp. HD4P25, an endophyte from a halophyte.</title>
        <authorList>
            <person name="Sun J.-Q."/>
        </authorList>
    </citation>
    <scope>NUCLEOTIDE SEQUENCE [LARGE SCALE GENOMIC DNA]</scope>
    <source>
        <strain evidence="1 2">YIM 93174</strain>
    </source>
</reference>
<dbReference type="RefSeq" id="WP_193539421.1">
    <property type="nucleotide sequence ID" value="NZ_JADCLJ010000024.1"/>
</dbReference>
<dbReference type="EMBL" id="JADCLJ010000024">
    <property type="protein sequence ID" value="MBE4910158.1"/>
    <property type="molecule type" value="Genomic_DNA"/>
</dbReference>
<evidence type="ECO:0008006" key="3">
    <source>
        <dbReference type="Google" id="ProtNLM"/>
    </source>
</evidence>
<evidence type="ECO:0000313" key="1">
    <source>
        <dbReference type="EMBL" id="MBE4910158.1"/>
    </source>
</evidence>
<dbReference type="Proteomes" id="UP001516662">
    <property type="component" value="Unassembled WGS sequence"/>
</dbReference>
<proteinExistence type="predicted"/>
<gene>
    <name evidence="1" type="ORF">IMZ08_19145</name>
</gene>
<accession>A0ABR9QNR9</accession>
<protein>
    <recommendedName>
        <fullName evidence="3">Group-specific protein</fullName>
    </recommendedName>
</protein>
<sequence>MFDPTVFDNLKVVVEGEIYDLDLTGTIQVIDRKDIVDFAKMSRVYEISFRSSEHSTALKGAKLRILTDLRSLSEELLNITNSTPGCTVEVLFTMEIDNPDVECKQIEQELIRIWGTERAISQQISYFYGDSNLIKNTIVLSFDRKINEDHMDDLVELIPYILDTLNSLNTISRAK</sequence>
<name>A0ABR9QNR9_9BACI</name>
<evidence type="ECO:0000313" key="2">
    <source>
        <dbReference type="Proteomes" id="UP001516662"/>
    </source>
</evidence>
<comment type="caution">
    <text evidence="1">The sequence shown here is derived from an EMBL/GenBank/DDBJ whole genome shotgun (WGS) entry which is preliminary data.</text>
</comment>
<keyword evidence="2" id="KW-1185">Reference proteome</keyword>
<organism evidence="1 2">
    <name type="scientific">Litchfieldia luteola</name>
    <dbReference type="NCBI Taxonomy" id="682179"/>
    <lineage>
        <taxon>Bacteria</taxon>
        <taxon>Bacillati</taxon>
        <taxon>Bacillota</taxon>
        <taxon>Bacilli</taxon>
        <taxon>Bacillales</taxon>
        <taxon>Bacillaceae</taxon>
        <taxon>Litchfieldia</taxon>
    </lineage>
</organism>